<evidence type="ECO:0000313" key="3">
    <source>
        <dbReference type="EMBL" id="EED86546.1"/>
    </source>
</evidence>
<dbReference type="PaxDb" id="35128-Thaps25555"/>
<dbReference type="GeneID" id="7444408"/>
<dbReference type="KEGG" id="tps:THAPSDRAFT_25555"/>
<dbReference type="Gene3D" id="2.130.10.30">
    <property type="entry name" value="Regulator of chromosome condensation 1/beta-lactamase-inhibitor protein II"/>
    <property type="match status" value="2"/>
</dbReference>
<dbReference type="RefSeq" id="XP_002297221.1">
    <property type="nucleotide sequence ID" value="XM_002297185.1"/>
</dbReference>
<dbReference type="InParanoid" id="B8LDV0"/>
<sequence>MMNRFCQTTTSGTFPKAVPSNETAESDSPFLYSLPTRVDETQEGNEIVSVSAGNVHSVALTNEGLIMTAGSLDDEVLGMGRAIGGNATTPFEPITEAYFLSNITTSHDEAPTTPPKFTQVHASQYFTLALDEDGNVWATGSNTQGNLCLNDTEDRDRFYMVDPRFYNAVDEEQRKITSIALGERHTLLLRQDGKAFGCGWNMYSQLGTGVAGDNVLAPTEIVIDVPDDDFNNTEIGTNGATSTGYEVVTQVAAGRGSSYFLTQMGRIYSVGTNFNGQLCLGHREDRSLPTLLTTVADGLAFTNFSDVTIAGNTEDTSVTSIASGKSSLYILFSNGLVWACGDNAQGQLGDSGTLSDDSTDVPVQVQGVSNVIKVFSGPLSFSSFFVQRNGIVYAVGYNGSGQLAVGDELNRNTPTVVACSDEGDEIAWHGGIVVSSGNDHSLFVGAKNTFSCPDYGASLSPTFSAIPSVAPTLSSQPTQSNMPSTETASPTTSPFVNETDATLSPTPRPTDGGDRNVPNPGNAVEKYSTANAVASLVVVVTLGFILQ</sequence>
<dbReference type="InterPro" id="IPR000408">
    <property type="entry name" value="Reg_chr_condens"/>
</dbReference>
<feature type="compositionally biased region" description="Polar residues" evidence="2">
    <location>
        <begin position="1"/>
        <end position="13"/>
    </location>
</feature>
<accession>B8LDV0</accession>
<feature type="compositionally biased region" description="Polar residues" evidence="2">
    <location>
        <begin position="470"/>
        <end position="482"/>
    </location>
</feature>
<dbReference type="Pfam" id="PF13540">
    <property type="entry name" value="RCC1_2"/>
    <property type="match status" value="2"/>
</dbReference>
<evidence type="ECO:0000256" key="1">
    <source>
        <dbReference type="PROSITE-ProRule" id="PRU00235"/>
    </source>
</evidence>
<dbReference type="InterPro" id="IPR051553">
    <property type="entry name" value="Ran_GTPase-activating"/>
</dbReference>
<dbReference type="InterPro" id="IPR009091">
    <property type="entry name" value="RCC1/BLIP-II"/>
</dbReference>
<dbReference type="PROSITE" id="PS50012">
    <property type="entry name" value="RCC1_3"/>
    <property type="match status" value="3"/>
</dbReference>
<gene>
    <name evidence="3" type="ORF">THAPSDRAFT_25555</name>
</gene>
<dbReference type="GO" id="GO:0005737">
    <property type="term" value="C:cytoplasm"/>
    <property type="evidence" value="ECO:0000318"/>
    <property type="project" value="GO_Central"/>
</dbReference>
<feature type="repeat" description="RCC1" evidence="1">
    <location>
        <begin position="134"/>
        <end position="192"/>
    </location>
</feature>
<dbReference type="EMBL" id="DS999421">
    <property type="protein sequence ID" value="EED86546.1"/>
    <property type="molecule type" value="Genomic_DNA"/>
</dbReference>
<dbReference type="OMA" id="DEIAWHG"/>
<evidence type="ECO:0000256" key="2">
    <source>
        <dbReference type="SAM" id="MobiDB-lite"/>
    </source>
</evidence>
<feature type="region of interest" description="Disordered" evidence="2">
    <location>
        <begin position="470"/>
        <end position="523"/>
    </location>
</feature>
<dbReference type="PANTHER" id="PTHR45982:SF1">
    <property type="entry name" value="REGULATOR OF CHROMOSOME CONDENSATION"/>
    <property type="match status" value="1"/>
</dbReference>
<reference evidence="3 4" key="1">
    <citation type="journal article" date="2004" name="Science">
        <title>The genome of the diatom Thalassiosira pseudonana: ecology, evolution, and metabolism.</title>
        <authorList>
            <person name="Armbrust E.V."/>
            <person name="Berges J.A."/>
            <person name="Bowler C."/>
            <person name="Green B.R."/>
            <person name="Martinez D."/>
            <person name="Putnam N.H."/>
            <person name="Zhou S."/>
            <person name="Allen A.E."/>
            <person name="Apt K.E."/>
            <person name="Bechner M."/>
            <person name="Brzezinski M.A."/>
            <person name="Chaal B.K."/>
            <person name="Chiovitti A."/>
            <person name="Davis A.K."/>
            <person name="Demarest M.S."/>
            <person name="Detter J.C."/>
            <person name="Glavina T."/>
            <person name="Goodstein D."/>
            <person name="Hadi M.Z."/>
            <person name="Hellsten U."/>
            <person name="Hildebrand M."/>
            <person name="Jenkins B.D."/>
            <person name="Jurka J."/>
            <person name="Kapitonov V.V."/>
            <person name="Kroger N."/>
            <person name="Lau W.W."/>
            <person name="Lane T.W."/>
            <person name="Larimer F.W."/>
            <person name="Lippmeier J.C."/>
            <person name="Lucas S."/>
            <person name="Medina M."/>
            <person name="Montsant A."/>
            <person name="Obornik M."/>
            <person name="Parker M.S."/>
            <person name="Palenik B."/>
            <person name="Pazour G.J."/>
            <person name="Richardson P.M."/>
            <person name="Rynearson T.A."/>
            <person name="Saito M.A."/>
            <person name="Schwartz D.C."/>
            <person name="Thamatrakoln K."/>
            <person name="Valentin K."/>
            <person name="Vardi A."/>
            <person name="Wilkerson F.P."/>
            <person name="Rokhsar D.S."/>
        </authorList>
    </citation>
    <scope>NUCLEOTIDE SEQUENCE [LARGE SCALE GENOMIC DNA]</scope>
    <source>
        <strain evidence="3 4">CCMP1335</strain>
    </source>
</reference>
<dbReference type="eggNOG" id="KOG1426">
    <property type="taxonomic scope" value="Eukaryota"/>
</dbReference>
<dbReference type="SUPFAM" id="SSF50985">
    <property type="entry name" value="RCC1/BLIP-II"/>
    <property type="match status" value="2"/>
</dbReference>
<dbReference type="Proteomes" id="UP000001449">
    <property type="component" value="Unassembled WGS sequence"/>
</dbReference>
<evidence type="ECO:0000313" key="4">
    <source>
        <dbReference type="Proteomes" id="UP000001449"/>
    </source>
</evidence>
<keyword evidence="4" id="KW-1185">Reference proteome</keyword>
<feature type="region of interest" description="Disordered" evidence="2">
    <location>
        <begin position="1"/>
        <end position="29"/>
    </location>
</feature>
<feature type="compositionally biased region" description="Polar residues" evidence="2">
    <location>
        <begin position="495"/>
        <end position="505"/>
    </location>
</feature>
<dbReference type="PANTHER" id="PTHR45982">
    <property type="entry name" value="REGULATOR OF CHROMOSOME CONDENSATION"/>
    <property type="match status" value="1"/>
</dbReference>
<organism evidence="3 4">
    <name type="scientific">Thalassiosira pseudonana</name>
    <name type="common">Marine diatom</name>
    <name type="synonym">Cyclotella nana</name>
    <dbReference type="NCBI Taxonomy" id="35128"/>
    <lineage>
        <taxon>Eukaryota</taxon>
        <taxon>Sar</taxon>
        <taxon>Stramenopiles</taxon>
        <taxon>Ochrophyta</taxon>
        <taxon>Bacillariophyta</taxon>
        <taxon>Coscinodiscophyceae</taxon>
        <taxon>Thalassiosirophycidae</taxon>
        <taxon>Thalassiosirales</taxon>
        <taxon>Thalassiosiraceae</taxon>
        <taxon>Thalassiosira</taxon>
    </lineage>
</organism>
<name>B8LDV0_THAPS</name>
<reference evidence="3 4" key="2">
    <citation type="journal article" date="2008" name="Nature">
        <title>The Phaeodactylum genome reveals the evolutionary history of diatom genomes.</title>
        <authorList>
            <person name="Bowler C."/>
            <person name="Allen A.E."/>
            <person name="Badger J.H."/>
            <person name="Grimwood J."/>
            <person name="Jabbari K."/>
            <person name="Kuo A."/>
            <person name="Maheswari U."/>
            <person name="Martens C."/>
            <person name="Maumus F."/>
            <person name="Otillar R.P."/>
            <person name="Rayko E."/>
            <person name="Salamov A."/>
            <person name="Vandepoele K."/>
            <person name="Beszteri B."/>
            <person name="Gruber A."/>
            <person name="Heijde M."/>
            <person name="Katinka M."/>
            <person name="Mock T."/>
            <person name="Valentin K."/>
            <person name="Verret F."/>
            <person name="Berges J.A."/>
            <person name="Brownlee C."/>
            <person name="Cadoret J.P."/>
            <person name="Chiovitti A."/>
            <person name="Choi C.J."/>
            <person name="Coesel S."/>
            <person name="De Martino A."/>
            <person name="Detter J.C."/>
            <person name="Durkin C."/>
            <person name="Falciatore A."/>
            <person name="Fournet J."/>
            <person name="Haruta M."/>
            <person name="Huysman M.J."/>
            <person name="Jenkins B.D."/>
            <person name="Jiroutova K."/>
            <person name="Jorgensen R.E."/>
            <person name="Joubert Y."/>
            <person name="Kaplan A."/>
            <person name="Kroger N."/>
            <person name="Kroth P.G."/>
            <person name="La Roche J."/>
            <person name="Lindquist E."/>
            <person name="Lommer M."/>
            <person name="Martin-Jezequel V."/>
            <person name="Lopez P.J."/>
            <person name="Lucas S."/>
            <person name="Mangogna M."/>
            <person name="McGinnis K."/>
            <person name="Medlin L.K."/>
            <person name="Montsant A."/>
            <person name="Oudot-Le Secq M.P."/>
            <person name="Napoli C."/>
            <person name="Obornik M."/>
            <person name="Parker M.S."/>
            <person name="Petit J.L."/>
            <person name="Porcel B.M."/>
            <person name="Poulsen N."/>
            <person name="Robison M."/>
            <person name="Rychlewski L."/>
            <person name="Rynearson T.A."/>
            <person name="Schmutz J."/>
            <person name="Shapiro H."/>
            <person name="Siaut M."/>
            <person name="Stanley M."/>
            <person name="Sussman M.R."/>
            <person name="Taylor A.R."/>
            <person name="Vardi A."/>
            <person name="von Dassow P."/>
            <person name="Vyverman W."/>
            <person name="Willis A."/>
            <person name="Wyrwicz L.S."/>
            <person name="Rokhsar D.S."/>
            <person name="Weissenbach J."/>
            <person name="Armbrust E.V."/>
            <person name="Green B.R."/>
            <person name="Van de Peer Y."/>
            <person name="Grigoriev I.V."/>
        </authorList>
    </citation>
    <scope>NUCLEOTIDE SEQUENCE [LARGE SCALE GENOMIC DNA]</scope>
    <source>
        <strain evidence="3 4">CCMP1335</strain>
    </source>
</reference>
<dbReference type="Pfam" id="PF00415">
    <property type="entry name" value="RCC1"/>
    <property type="match status" value="2"/>
</dbReference>
<dbReference type="PRINTS" id="PR00633">
    <property type="entry name" value="RCCNDNSATION"/>
</dbReference>
<feature type="compositionally biased region" description="Low complexity" evidence="2">
    <location>
        <begin position="483"/>
        <end position="494"/>
    </location>
</feature>
<protein>
    <submittedName>
        <fullName evidence="3">Uncharacterized protein</fullName>
    </submittedName>
</protein>
<dbReference type="HOGENOM" id="CLU_498329_0_0_1"/>
<feature type="repeat" description="RCC1" evidence="1">
    <location>
        <begin position="265"/>
        <end position="334"/>
    </location>
</feature>
<dbReference type="AlphaFoldDB" id="B8LDV0"/>
<feature type="repeat" description="RCC1" evidence="1">
    <location>
        <begin position="390"/>
        <end position="447"/>
    </location>
</feature>
<proteinExistence type="predicted"/>
<dbReference type="STRING" id="35128.B8LDV0"/>